<accession>A0AAJ0IGQ2</accession>
<dbReference type="RefSeq" id="XP_062697675.1">
    <property type="nucleotide sequence ID" value="XM_062838017.1"/>
</dbReference>
<evidence type="ECO:0000313" key="3">
    <source>
        <dbReference type="Proteomes" id="UP001285908"/>
    </source>
</evidence>
<feature type="compositionally biased region" description="Acidic residues" evidence="1">
    <location>
        <begin position="112"/>
        <end position="125"/>
    </location>
</feature>
<feature type="region of interest" description="Disordered" evidence="1">
    <location>
        <begin position="88"/>
        <end position="127"/>
    </location>
</feature>
<dbReference type="AlphaFoldDB" id="A0AAJ0IGQ2"/>
<protein>
    <submittedName>
        <fullName evidence="2">Uncharacterized protein</fullName>
    </submittedName>
</protein>
<gene>
    <name evidence="2" type="ORF">B0T23DRAFT_392572</name>
</gene>
<dbReference type="Proteomes" id="UP001285908">
    <property type="component" value="Unassembled WGS sequence"/>
</dbReference>
<dbReference type="GeneID" id="87875639"/>
<name>A0AAJ0IGQ2_9PEZI</name>
<keyword evidence="3" id="KW-1185">Reference proteome</keyword>
<reference evidence="2 3" key="1">
    <citation type="journal article" date="2023" name="Mol. Phylogenet. Evol.">
        <title>Genome-scale phylogeny and comparative genomics of the fungal order Sordariales.</title>
        <authorList>
            <person name="Hensen N."/>
            <person name="Bonometti L."/>
            <person name="Westerberg I."/>
            <person name="Brannstrom I.O."/>
            <person name="Guillou S."/>
            <person name="Cros-Aarteil S."/>
            <person name="Calhoun S."/>
            <person name="Haridas S."/>
            <person name="Kuo A."/>
            <person name="Mondo S."/>
            <person name="Pangilinan J."/>
            <person name="Riley R."/>
            <person name="LaButti K."/>
            <person name="Andreopoulos B."/>
            <person name="Lipzen A."/>
            <person name="Chen C."/>
            <person name="Yan M."/>
            <person name="Daum C."/>
            <person name="Ng V."/>
            <person name="Clum A."/>
            <person name="Steindorff A."/>
            <person name="Ohm R.A."/>
            <person name="Martin F."/>
            <person name="Silar P."/>
            <person name="Natvig D.O."/>
            <person name="Lalanne C."/>
            <person name="Gautier V."/>
            <person name="Ament-Velasquez S.L."/>
            <person name="Kruys A."/>
            <person name="Hutchinson M.I."/>
            <person name="Powell A.J."/>
            <person name="Barry K."/>
            <person name="Miller A.N."/>
            <person name="Grigoriev I.V."/>
            <person name="Debuchy R."/>
            <person name="Gladieux P."/>
            <person name="Hiltunen Thoren M."/>
            <person name="Johannesson H."/>
        </authorList>
    </citation>
    <scope>NUCLEOTIDE SEQUENCE [LARGE SCALE GENOMIC DNA]</scope>
    <source>
        <strain evidence="2 3">FGSC 10403</strain>
    </source>
</reference>
<proteinExistence type="predicted"/>
<evidence type="ECO:0000256" key="1">
    <source>
        <dbReference type="SAM" id="MobiDB-lite"/>
    </source>
</evidence>
<sequence length="368" mass="41337">MDIAVTSHLYKHHVLTPNRPQWAIIKAAPNSKSETSSRKATENLTRLRQSAKNSAIHHPSPLTIAQLDVAQAPKGDLFLVVGELLYSPDSSEKAPKPKQCTSDSNGGKQEGEVEEEEEEEEEEETNVWASHLVCTKARAERCNLFALVSDKEGKSWTFLSLPQTVNDWVAYYQEFTGYPVEVQESQHKKRRAAWKQRITAFCAPLLDTDNCQGGDKTSAVRVTKELQVLRTSAQVGQNSSYAEHIEQSRAFQLTMRLLYPDDPNDGLDEYEVEEIAGTCQGQITKQHIREISHRVWLGLLANRPALSPFKHQAFIFNCSILARNAAKRNMAVVWENIIEDAFDMAWNTTCPQLSGRGAWSSQAIVIDD</sequence>
<evidence type="ECO:0000313" key="2">
    <source>
        <dbReference type="EMBL" id="KAK3500042.1"/>
    </source>
</evidence>
<comment type="caution">
    <text evidence="2">The sequence shown here is derived from an EMBL/GenBank/DDBJ whole genome shotgun (WGS) entry which is preliminary data.</text>
</comment>
<dbReference type="EMBL" id="JAULSX010000001">
    <property type="protein sequence ID" value="KAK3500042.1"/>
    <property type="molecule type" value="Genomic_DNA"/>
</dbReference>
<organism evidence="2 3">
    <name type="scientific">Neurospora hispaniola</name>
    <dbReference type="NCBI Taxonomy" id="588809"/>
    <lineage>
        <taxon>Eukaryota</taxon>
        <taxon>Fungi</taxon>
        <taxon>Dikarya</taxon>
        <taxon>Ascomycota</taxon>
        <taxon>Pezizomycotina</taxon>
        <taxon>Sordariomycetes</taxon>
        <taxon>Sordariomycetidae</taxon>
        <taxon>Sordariales</taxon>
        <taxon>Sordariaceae</taxon>
        <taxon>Neurospora</taxon>
    </lineage>
</organism>